<dbReference type="Proteomes" id="UP000569005">
    <property type="component" value="Unassembled WGS sequence"/>
</dbReference>
<protein>
    <submittedName>
        <fullName evidence="1">Uncharacterized protein</fullName>
    </submittedName>
</protein>
<dbReference type="EMBL" id="JACHEA010000001">
    <property type="protein sequence ID" value="MBB5337737.1"/>
    <property type="molecule type" value="Genomic_DNA"/>
</dbReference>
<name>A0ACC5NT69_9BACT</name>
<gene>
    <name evidence="1" type="ORF">HDF13_000070</name>
</gene>
<evidence type="ECO:0000313" key="1">
    <source>
        <dbReference type="EMBL" id="MBB5337737.1"/>
    </source>
</evidence>
<comment type="caution">
    <text evidence="1">The sequence shown here is derived from an EMBL/GenBank/DDBJ whole genome shotgun (WGS) entry which is preliminary data.</text>
</comment>
<organism evidence="1 2">
    <name type="scientific">Tunturiibacter gelidiferens</name>
    <dbReference type="NCBI Taxonomy" id="3069689"/>
    <lineage>
        <taxon>Bacteria</taxon>
        <taxon>Pseudomonadati</taxon>
        <taxon>Acidobacteriota</taxon>
        <taxon>Terriglobia</taxon>
        <taxon>Terriglobales</taxon>
        <taxon>Acidobacteriaceae</taxon>
        <taxon>Tunturiibacter</taxon>
    </lineage>
</organism>
<proteinExistence type="predicted"/>
<keyword evidence="2" id="KW-1185">Reference proteome</keyword>
<evidence type="ECO:0000313" key="2">
    <source>
        <dbReference type="Proteomes" id="UP000569005"/>
    </source>
</evidence>
<accession>A0ACC5NT69</accession>
<sequence length="45" mass="5232">MNDPVKYRVKYLRWFALDWCYGAGVAQLRVEMWVGETGNNGDHQG</sequence>
<reference evidence="1" key="1">
    <citation type="submission" date="2020-08" db="EMBL/GenBank/DDBJ databases">
        <title>Genomic Encyclopedia of Type Strains, Phase IV (KMG-V): Genome sequencing to study the core and pangenomes of soil and plant-associated prokaryotes.</title>
        <authorList>
            <person name="Whitman W."/>
        </authorList>
    </citation>
    <scope>NUCLEOTIDE SEQUENCE</scope>
    <source>
        <strain evidence="1">M8UP15</strain>
    </source>
</reference>